<protein>
    <submittedName>
        <fullName evidence="1">Uncharacterized protein</fullName>
    </submittedName>
</protein>
<dbReference type="Proteomes" id="UP000830768">
    <property type="component" value="Chromosome 11"/>
</dbReference>
<evidence type="ECO:0000313" key="2">
    <source>
        <dbReference type="Proteomes" id="UP000830768"/>
    </source>
</evidence>
<sequence>MSLALQHFPKAQEAKLPFYGDYKNLYIGDTVSSTKDDPVSPLTSGFFRAEAGAKTTSTYTYFEVKLVVEGDLIVSDGTGQKVNAVAGDVLYFPRGATITFESKNGGAAFYEFED</sequence>
<reference evidence="1" key="1">
    <citation type="submission" date="2021-11" db="EMBL/GenBank/DDBJ databases">
        <title>Fusarium solani-melongenae Genome sequencing and assembly.</title>
        <authorList>
            <person name="Xie S."/>
            <person name="Huang L."/>
            <person name="Zhang X."/>
        </authorList>
    </citation>
    <scope>NUCLEOTIDE SEQUENCE</scope>
    <source>
        <strain evidence="1">CRI 24-3</strain>
    </source>
</reference>
<dbReference type="EMBL" id="CP090039">
    <property type="protein sequence ID" value="UPL01889.1"/>
    <property type="molecule type" value="Genomic_DNA"/>
</dbReference>
<name>A0ACD3ZKN7_FUSSC</name>
<keyword evidence="2" id="KW-1185">Reference proteome</keyword>
<proteinExistence type="predicted"/>
<accession>A0ACD3ZKN7</accession>
<evidence type="ECO:0000313" key="1">
    <source>
        <dbReference type="EMBL" id="UPL01889.1"/>
    </source>
</evidence>
<gene>
    <name evidence="1" type="ORF">LCI18_012823</name>
</gene>
<organism evidence="1 2">
    <name type="scientific">Fusarium solani subsp. cucurbitae</name>
    <name type="common">Neocosmosporum cucurbitae</name>
    <dbReference type="NCBI Taxonomy" id="2747967"/>
    <lineage>
        <taxon>Eukaryota</taxon>
        <taxon>Fungi</taxon>
        <taxon>Dikarya</taxon>
        <taxon>Ascomycota</taxon>
        <taxon>Pezizomycotina</taxon>
        <taxon>Sordariomycetes</taxon>
        <taxon>Hypocreomycetidae</taxon>
        <taxon>Hypocreales</taxon>
        <taxon>Nectriaceae</taxon>
        <taxon>Fusarium</taxon>
        <taxon>Fusarium solani species complex</taxon>
    </lineage>
</organism>